<evidence type="ECO:0000256" key="1">
    <source>
        <dbReference type="SAM" id="MobiDB-lite"/>
    </source>
</evidence>
<feature type="region of interest" description="Disordered" evidence="1">
    <location>
        <begin position="1234"/>
        <end position="1513"/>
    </location>
</feature>
<sequence length="1671" mass="183512">MGVGKTIPLPAPTESTILQPSGDDTPTDIATDVSRRTDRTSYSIPEDGSPITVSTAGKGSKTSKSQTSLLIEYFEGGKGPNTSSRPSVRVKVTPSAGKKGKEMRDHIQITESTRGQKPSYSRRISLPGRGVEETHTIATGSHSVESVLEGSSDSKRSPVEIEVMPKDQDSDISERHYVLNPSEISSMPPESVIEDTTASRKSRKTGLAKAGELASAAALGTAAIHGALKSPTRRRSRSLSRERITKRVIEKLGQEAASKQKQKSKVSSRSPSVSQEYLSESLSSPRRRSGKHRKLDEHSEVSGATDSQLSAATNRSDTSKYSVTNPKFLQAVEDHVKRLIIPELERLKAEQKRKSLESDSKSETSRRLSKHSEGSRSREGSLKKGRSRHSDKYDDSPSEKSFEQGMSQETVVHRRRSKESGKLRDVALGTVAGGLLTHTALKHHDSASSFDRRERRRQQRKSHSHSRSHSAVSAAETEEIFNKHDVAPMPMRSELTGSDITRDSILSEKTSTGSFEQHQAEIREIARVSPKQVYASGRKHIKSPSGLRHAQSYEDFVDQEEENQHIHHSGDYDHSLHKEHLAEAAVAGTALGAGLLGTHYAYNTHEAPIQGPGRYVHGRSLSPIQSVASYEERGMSRHNSQRRYHSTGSLSSLDKTQEHERDLAVDGFENEQSKKKQRPLGVNLETRSEVLVGQDIKGPTQDQHQLSRDSWSEGDDQQKYRNSGTSYESSRVPMGRLTQYTDDSMDAPYLDRVTAQEVHDGAEGNAEWVHTPHAVESAVASLIDTSLLDGQSVGSGASYTRGNRLDSPSTDGRHEHDVNKGLGYIDSPLKQTHGIDYDDQDVYGATKDLSRDRLIEHSPRQSPPVSVKDRDSYVPIATANAMPDLNDPMPEIVHIDSKSDISTNPPDIQGPKKYDSPILWPYHGPSPSRSKTERSRQSSNARDSLDDGNTNLLGAAAGAATVAAVAAKAQQARGKPAHDSLDHKVSVEDYGKVGTIAQPPTAIPEPHYSRETAGRNLSFFQDEGYETNGPNRSPAITPDHRVKANMPIGSGFVPKMDEDTDDDDVFMDSNLKRMSGNSHGMAPFYDAATGEGKERIESKDIIALMDHLTVRDAARNARDTEILVTLVRSAAEMRNSFEEMKRFIADQDNMVIAVGNKQHEKTQRVINGPRPQPSRGPRRMASGDDSIAEDVPLKRPNVLRRALKGLSGKNSNDLAKIEDLLHHLLSEMADLKAGQQTTAPPSFARGPGPSSYEQLRDMPQDLQEGYEPEGHAGTSSPNHSGYFSPEPSSGRKNRLQEQDHRRGSQNRISTVMEEQEDDESLTPLEQHALEYENTERMLTPTGNRQRGSSVPLQTPPRTQIDELAKSVENTPKTDKSRRQKSSSSSFFPKISRWSRTTASTVPDQSSRHYANASHSGEDLTNYDVNEHYELAGDDRHASVDSLAAKNRPPSPLIPSEVSRVSEKPTYQAHRDSLNLQHPQPRQGPTARYQNHLESQVRETSSPVSPVSDHFGSNPVLARYNNPGQMNRYSGASQLSPISNIETRGASGPSRPPKIKDEGPLIPPKIPLNDDSPVPGSGKKQTIISRSAAGQEFQTSVLSPKPTLSPVSGKKPTGPRPITSSGSYTPDKVAQLQKNRYRGSPNAIDVDSETEVIEARRRGDTIGRGDDTAETF</sequence>
<feature type="compositionally biased region" description="Low complexity" evidence="1">
    <location>
        <begin position="1381"/>
        <end position="1394"/>
    </location>
</feature>
<feature type="compositionally biased region" description="Polar residues" evidence="1">
    <location>
        <begin position="109"/>
        <end position="119"/>
    </location>
</feature>
<proteinExistence type="predicted"/>
<feature type="region of interest" description="Disordered" evidence="1">
    <location>
        <begin position="897"/>
        <end position="950"/>
    </location>
</feature>
<feature type="compositionally biased region" description="Basic and acidic residues" evidence="1">
    <location>
        <begin position="99"/>
        <end position="108"/>
    </location>
</feature>
<feature type="compositionally biased region" description="Basic and acidic residues" evidence="1">
    <location>
        <begin position="1652"/>
        <end position="1671"/>
    </location>
</feature>
<feature type="compositionally biased region" description="Basic and acidic residues" evidence="1">
    <location>
        <begin position="850"/>
        <end position="859"/>
    </location>
</feature>
<comment type="caution">
    <text evidence="2">The sequence shown here is derived from an EMBL/GenBank/DDBJ whole genome shotgun (WGS) entry which is preliminary data.</text>
</comment>
<accession>A0A8H3F687</accession>
<feature type="region of interest" description="Disordered" evidence="1">
    <location>
        <begin position="1158"/>
        <end position="1190"/>
    </location>
</feature>
<feature type="region of interest" description="Disordered" evidence="1">
    <location>
        <begin position="630"/>
        <end position="730"/>
    </location>
</feature>
<feature type="compositionally biased region" description="Basic and acidic residues" evidence="1">
    <location>
        <begin position="442"/>
        <end position="453"/>
    </location>
</feature>
<dbReference type="PANTHER" id="PTHR42105:SF1">
    <property type="entry name" value="TRANSALDOLASE"/>
    <property type="match status" value="1"/>
</dbReference>
<dbReference type="PANTHER" id="PTHR42105">
    <property type="entry name" value="DIM2-ASSOCIATED PROTEIN 1"/>
    <property type="match status" value="1"/>
</dbReference>
<organism evidence="2 3">
    <name type="scientific">Gomphillus americanus</name>
    <dbReference type="NCBI Taxonomy" id="1940652"/>
    <lineage>
        <taxon>Eukaryota</taxon>
        <taxon>Fungi</taxon>
        <taxon>Dikarya</taxon>
        <taxon>Ascomycota</taxon>
        <taxon>Pezizomycotina</taxon>
        <taxon>Lecanoromycetes</taxon>
        <taxon>OSLEUM clade</taxon>
        <taxon>Ostropomycetidae</taxon>
        <taxon>Ostropales</taxon>
        <taxon>Graphidaceae</taxon>
        <taxon>Gomphilloideae</taxon>
        <taxon>Gomphillus</taxon>
    </lineage>
</organism>
<feature type="compositionally biased region" description="Polar residues" evidence="1">
    <location>
        <begin position="1395"/>
        <end position="1414"/>
    </location>
</feature>
<feature type="region of interest" description="Disordered" evidence="1">
    <location>
        <begin position="1534"/>
        <end position="1671"/>
    </location>
</feature>
<feature type="compositionally biased region" description="Polar residues" evidence="1">
    <location>
        <begin position="792"/>
        <end position="810"/>
    </location>
</feature>
<feature type="region of interest" description="Disordered" evidence="1">
    <location>
        <begin position="439"/>
        <end position="501"/>
    </location>
</feature>
<evidence type="ECO:0000313" key="2">
    <source>
        <dbReference type="EMBL" id="CAF9917789.1"/>
    </source>
</evidence>
<feature type="compositionally biased region" description="Basic and acidic residues" evidence="1">
    <location>
        <begin position="349"/>
        <end position="402"/>
    </location>
</feature>
<feature type="compositionally biased region" description="Basic residues" evidence="1">
    <location>
        <begin position="454"/>
        <end position="468"/>
    </location>
</feature>
<feature type="compositionally biased region" description="Basic and acidic residues" evidence="1">
    <location>
        <begin position="239"/>
        <end position="253"/>
    </location>
</feature>
<gene>
    <name evidence="2" type="ORF">GOMPHAMPRED_001379</name>
</gene>
<keyword evidence="3" id="KW-1185">Reference proteome</keyword>
<feature type="region of interest" description="Disordered" evidence="1">
    <location>
        <begin position="850"/>
        <end position="870"/>
    </location>
</feature>
<feature type="compositionally biased region" description="Basic and acidic residues" evidence="1">
    <location>
        <begin position="655"/>
        <end position="664"/>
    </location>
</feature>
<name>A0A8H3F687_9LECA</name>
<feature type="region of interest" description="Disordered" evidence="1">
    <location>
        <begin position="1"/>
        <end position="324"/>
    </location>
</feature>
<feature type="compositionally biased region" description="Basic and acidic residues" evidence="1">
    <location>
        <begin position="705"/>
        <end position="719"/>
    </location>
</feature>
<feature type="compositionally biased region" description="Polar residues" evidence="1">
    <location>
        <begin position="1487"/>
        <end position="1504"/>
    </location>
</feature>
<reference evidence="2" key="1">
    <citation type="submission" date="2021-03" db="EMBL/GenBank/DDBJ databases">
        <authorList>
            <person name="Tagirdzhanova G."/>
        </authorList>
    </citation>
    <scope>NUCLEOTIDE SEQUENCE</scope>
</reference>
<feature type="region of interest" description="Disordered" evidence="1">
    <location>
        <begin position="792"/>
        <end position="815"/>
    </location>
</feature>
<feature type="compositionally biased region" description="Basic and acidic residues" evidence="1">
    <location>
        <begin position="1359"/>
        <end position="1376"/>
    </location>
</feature>
<feature type="compositionally biased region" description="Polar residues" evidence="1">
    <location>
        <begin position="720"/>
        <end position="729"/>
    </location>
</feature>
<feature type="compositionally biased region" description="Polar residues" evidence="1">
    <location>
        <begin position="13"/>
        <end position="24"/>
    </location>
</feature>
<dbReference type="OrthoDB" id="5382102at2759"/>
<feature type="compositionally biased region" description="Polar residues" evidence="1">
    <location>
        <begin position="302"/>
        <end position="324"/>
    </location>
</feature>
<feature type="compositionally biased region" description="Low complexity" evidence="1">
    <location>
        <begin position="207"/>
        <end position="228"/>
    </location>
</feature>
<feature type="region of interest" description="Disordered" evidence="1">
    <location>
        <begin position="349"/>
        <end position="425"/>
    </location>
</feature>
<feature type="compositionally biased region" description="Basic and acidic residues" evidence="1">
    <location>
        <begin position="152"/>
        <end position="177"/>
    </location>
</feature>
<dbReference type="Proteomes" id="UP000664169">
    <property type="component" value="Unassembled WGS sequence"/>
</dbReference>
<dbReference type="EMBL" id="CAJPDQ010000012">
    <property type="protein sequence ID" value="CAF9917789.1"/>
    <property type="molecule type" value="Genomic_DNA"/>
</dbReference>
<feature type="compositionally biased region" description="Basic and acidic residues" evidence="1">
    <location>
        <begin position="1424"/>
        <end position="1438"/>
    </location>
</feature>
<evidence type="ECO:0000313" key="3">
    <source>
        <dbReference type="Proteomes" id="UP000664169"/>
    </source>
</evidence>
<feature type="compositionally biased region" description="Low complexity" evidence="1">
    <location>
        <begin position="54"/>
        <end position="68"/>
    </location>
</feature>
<feature type="compositionally biased region" description="Low complexity" evidence="1">
    <location>
        <begin position="267"/>
        <end position="284"/>
    </location>
</feature>
<feature type="compositionally biased region" description="Polar residues" evidence="1">
    <location>
        <begin position="1340"/>
        <end position="1357"/>
    </location>
</feature>
<protein>
    <submittedName>
        <fullName evidence="2">Uncharacterized protein</fullName>
    </submittedName>
</protein>